<evidence type="ECO:0000256" key="5">
    <source>
        <dbReference type="ARBA" id="ARBA00022723"/>
    </source>
</evidence>
<feature type="chain" id="PRO_5029037551" description="Purple acid phosphatase" evidence="11">
    <location>
        <begin position="29"/>
        <end position="422"/>
    </location>
</feature>
<dbReference type="PANTHER" id="PTHR22953">
    <property type="entry name" value="ACID PHOSPHATASE RELATED"/>
    <property type="match status" value="1"/>
</dbReference>
<dbReference type="AlphaFoldDB" id="A0A7G2E9F1"/>
<evidence type="ECO:0000256" key="8">
    <source>
        <dbReference type="ARBA" id="ARBA00022833"/>
    </source>
</evidence>
<evidence type="ECO:0000256" key="2">
    <source>
        <dbReference type="ARBA" id="ARBA00001947"/>
    </source>
</evidence>
<dbReference type="Gene3D" id="2.60.40.380">
    <property type="entry name" value="Purple acid phosphatase-like, N-terminal"/>
    <property type="match status" value="1"/>
</dbReference>
<dbReference type="InterPro" id="IPR004843">
    <property type="entry name" value="Calcineurin-like_PHP"/>
</dbReference>
<dbReference type="PANTHER" id="PTHR22953:SF35">
    <property type="entry name" value="FE(3+)-ZN(2+) PURPLE ACID PHOSPHATASE 12"/>
    <property type="match status" value="1"/>
</dbReference>
<organism evidence="13 14">
    <name type="scientific">Arabidopsis thaliana</name>
    <name type="common">Mouse-ear cress</name>
    <dbReference type="NCBI Taxonomy" id="3702"/>
    <lineage>
        <taxon>Eukaryota</taxon>
        <taxon>Viridiplantae</taxon>
        <taxon>Streptophyta</taxon>
        <taxon>Embryophyta</taxon>
        <taxon>Tracheophyta</taxon>
        <taxon>Spermatophyta</taxon>
        <taxon>Magnoliopsida</taxon>
        <taxon>eudicotyledons</taxon>
        <taxon>Gunneridae</taxon>
        <taxon>Pentapetalae</taxon>
        <taxon>rosids</taxon>
        <taxon>malvids</taxon>
        <taxon>Brassicales</taxon>
        <taxon>Brassicaceae</taxon>
        <taxon>Camelineae</taxon>
        <taxon>Arabidopsis</taxon>
    </lineage>
</organism>
<feature type="domain" description="Fibronectin type-III" evidence="12">
    <location>
        <begin position="59"/>
        <end position="154"/>
    </location>
</feature>
<keyword evidence="6 11" id="KW-0732">Signal</keyword>
<dbReference type="EMBL" id="LR881467">
    <property type="protein sequence ID" value="CAD5319642.1"/>
    <property type="molecule type" value="Genomic_DNA"/>
</dbReference>
<comment type="cofactor">
    <cofactor evidence="2">
        <name>Zn(2+)</name>
        <dbReference type="ChEBI" id="CHEBI:29105"/>
    </cofactor>
</comment>
<comment type="similarity">
    <text evidence="4 11">Belongs to the metallophosphoesterase superfamily. Purple acid phosphatase family.</text>
</comment>
<evidence type="ECO:0000256" key="6">
    <source>
        <dbReference type="ARBA" id="ARBA00022729"/>
    </source>
</evidence>
<dbReference type="PROSITE" id="PS50853">
    <property type="entry name" value="FN3"/>
    <property type="match status" value="1"/>
</dbReference>
<keyword evidence="7 11" id="KW-0378">Hydrolase</keyword>
<dbReference type="Pfam" id="PF00149">
    <property type="entry name" value="Metallophos"/>
    <property type="match status" value="1"/>
</dbReference>
<evidence type="ECO:0000313" key="14">
    <source>
        <dbReference type="Proteomes" id="UP000516314"/>
    </source>
</evidence>
<proteinExistence type="inferred from homology"/>
<evidence type="ECO:0000256" key="7">
    <source>
        <dbReference type="ARBA" id="ARBA00022801"/>
    </source>
</evidence>
<dbReference type="InterPro" id="IPR029052">
    <property type="entry name" value="Metallo-depent_PP-like"/>
</dbReference>
<dbReference type="InterPro" id="IPR041792">
    <property type="entry name" value="MPP_PAP"/>
</dbReference>
<accession>A0A7G2E9F1</accession>
<protein>
    <recommendedName>
        <fullName evidence="11">Purple acid phosphatase</fullName>
        <ecNumber evidence="11">3.1.3.2</ecNumber>
    </recommendedName>
</protein>
<dbReference type="InterPro" id="IPR008963">
    <property type="entry name" value="Purple_acid_Pase-like_N"/>
</dbReference>
<reference evidence="13 14" key="1">
    <citation type="submission" date="2020-09" db="EMBL/GenBank/DDBJ databases">
        <authorList>
            <person name="Ashkenazy H."/>
        </authorList>
    </citation>
    <scope>NUCLEOTIDE SEQUENCE [LARGE SCALE GENOMIC DNA]</scope>
    <source>
        <strain evidence="14">cv. Cdm-0</strain>
    </source>
</reference>
<dbReference type="SUPFAM" id="SSF56300">
    <property type="entry name" value="Metallo-dependent phosphatases"/>
    <property type="match status" value="1"/>
</dbReference>
<keyword evidence="8" id="KW-0862">Zinc</keyword>
<dbReference type="SUPFAM" id="SSF49363">
    <property type="entry name" value="Purple acid phosphatase, N-terminal domain"/>
    <property type="match status" value="1"/>
</dbReference>
<evidence type="ECO:0000256" key="10">
    <source>
        <dbReference type="ARBA" id="ARBA00023180"/>
    </source>
</evidence>
<name>A0A7G2E9F1_ARATH</name>
<dbReference type="Pfam" id="PF16656">
    <property type="entry name" value="Pur_ac_phosph_N"/>
    <property type="match status" value="1"/>
</dbReference>
<evidence type="ECO:0000256" key="1">
    <source>
        <dbReference type="ARBA" id="ARBA00000032"/>
    </source>
</evidence>
<dbReference type="InterPro" id="IPR003961">
    <property type="entry name" value="FN3_dom"/>
</dbReference>
<keyword evidence="9" id="KW-0408">Iron</keyword>
<evidence type="ECO:0000256" key="4">
    <source>
        <dbReference type="ARBA" id="ARBA00008723"/>
    </source>
</evidence>
<evidence type="ECO:0000256" key="9">
    <source>
        <dbReference type="ARBA" id="ARBA00023004"/>
    </source>
</evidence>
<keyword evidence="5" id="KW-0479">Metal-binding</keyword>
<dbReference type="EC" id="3.1.3.2" evidence="11"/>
<dbReference type="GO" id="GO:0046872">
    <property type="term" value="F:metal ion binding"/>
    <property type="evidence" value="ECO:0007669"/>
    <property type="project" value="UniProtKB-KW"/>
</dbReference>
<dbReference type="Proteomes" id="UP000516314">
    <property type="component" value="Chromosome 2"/>
</dbReference>
<dbReference type="Pfam" id="PF14008">
    <property type="entry name" value="Metallophos_C"/>
    <property type="match status" value="1"/>
</dbReference>
<dbReference type="GO" id="GO:0003993">
    <property type="term" value="F:acid phosphatase activity"/>
    <property type="evidence" value="ECO:0007669"/>
    <property type="project" value="UniProtKB-EC"/>
</dbReference>
<gene>
    <name evidence="13" type="ORF">AT9943_LOCUS7815</name>
</gene>
<dbReference type="FunFam" id="2.60.40.380:FF:000001">
    <property type="entry name" value="Fe(3+)-Zn(2+) purple acid phosphatase"/>
    <property type="match status" value="1"/>
</dbReference>
<evidence type="ECO:0000256" key="3">
    <source>
        <dbReference type="ARBA" id="ARBA00001962"/>
    </source>
</evidence>
<comment type="cofactor">
    <cofactor evidence="3">
        <name>Fe cation</name>
        <dbReference type="ChEBI" id="CHEBI:24875"/>
    </cofactor>
</comment>
<dbReference type="CDD" id="cd00063">
    <property type="entry name" value="FN3"/>
    <property type="match status" value="1"/>
</dbReference>
<dbReference type="Gene3D" id="3.60.21.10">
    <property type="match status" value="2"/>
</dbReference>
<comment type="catalytic activity">
    <reaction evidence="1 11">
        <text>a phosphate monoester + H2O = an alcohol + phosphate</text>
        <dbReference type="Rhea" id="RHEA:15017"/>
        <dbReference type="ChEBI" id="CHEBI:15377"/>
        <dbReference type="ChEBI" id="CHEBI:30879"/>
        <dbReference type="ChEBI" id="CHEBI:43474"/>
        <dbReference type="ChEBI" id="CHEBI:67140"/>
        <dbReference type="EC" id="3.1.3.2"/>
    </reaction>
</comment>
<evidence type="ECO:0000313" key="13">
    <source>
        <dbReference type="EMBL" id="CAD5319642.1"/>
    </source>
</evidence>
<feature type="signal peptide" evidence="11">
    <location>
        <begin position="1"/>
        <end position="28"/>
    </location>
</feature>
<evidence type="ECO:0000259" key="12">
    <source>
        <dbReference type="PROSITE" id="PS50853"/>
    </source>
</evidence>
<sequence>MSSRSDLKIKRVSLIIFLLSVLVEFCYGGFTSEYVRGSDLPDDMPLDSDVFEVPPGPNSPQQVHVTQGNHEGNGVIISWVTPVKPGSKTVRYWCENEKSRKQAEATVNTYRFFNYTSGSIHHCLIDDLEFDTKYYYEIGSGKWSRRFWFFTPPKSGPDVPYTFGLIGDLGQTYDSNSTLSHYEMNPGKGQAVLFVGDLSYADRYPNHDNNRWDTWGRFVERSVAYQPWIWTAGNHEIDFVPDIGEIEPFKPFMNRYHTPHKASGRIYTPQYKWLEKELRGVNRTETPWLIVLVHSPFYSSYVHHYMEGHVHAYERSERVSNIAYNIVNGLCEPISDESAPIYITIGDGGNSEGLLTDMMQPQPKYSAFREASFGHGLLEIKNRTHAYFSWNRNQDGNAVAADSVWLLNRFWRAQKKTWLDAF</sequence>
<dbReference type="CDD" id="cd00839">
    <property type="entry name" value="MPP_PAPs"/>
    <property type="match status" value="1"/>
</dbReference>
<dbReference type="InterPro" id="IPR015914">
    <property type="entry name" value="PAPs_N"/>
</dbReference>
<dbReference type="InterPro" id="IPR025733">
    <property type="entry name" value="PAPs_C"/>
</dbReference>
<dbReference type="InterPro" id="IPR039331">
    <property type="entry name" value="PAPs-like"/>
</dbReference>
<evidence type="ECO:0000256" key="11">
    <source>
        <dbReference type="RuleBase" id="RU361203"/>
    </source>
</evidence>
<keyword evidence="10" id="KW-0325">Glycoprotein</keyword>